<dbReference type="AlphaFoldDB" id="A0A058ZCF5"/>
<keyword evidence="6" id="KW-0769">Symport</keyword>
<keyword evidence="7 12" id="KW-1133">Transmembrane helix</keyword>
<keyword evidence="4 12" id="KW-0812">Transmembrane</keyword>
<dbReference type="InterPro" id="IPR006603">
    <property type="entry name" value="PQ-loop_rpt"/>
</dbReference>
<feature type="compositionally biased region" description="Basic and acidic residues" evidence="11">
    <location>
        <begin position="287"/>
        <end position="296"/>
    </location>
</feature>
<sequence length="451" mass="48281">MAATLAALGRSFLATAPDNPTPWQNFSAVIGWTYFAAWSISFYPQLIVNFRRKAVTGLSFDFVGYNILGFFCMTIYNFSLALAPGVREEYADRNNGKEPAVAPNDLAFAIHALVLTGLGLVQIFIFKGGRQRFSRLSIINIVLAVVALSLYALLLGVSDPFQEKRHWLDFLYAASYTKLVISLVKYFPQMILNYLRKSTVGWSIRNVLLDLVGGVLSVSQLIMDCWIAGDWSGITGNPMKLLLGLISMSFDFIFMFQHYVLYRSREDPDDLESGDSASLLRTPDSPDIGHDVDPADVRSPGPYGDVSPGSSAYSSAYVTGQASPRSVAGLSASQSPDLLLKGQLAPGAGGKQAATPRASPSIQGYDGGPLSPAPSAASAGTDPLASYGSVTRLSAAGGPPDSSGLLAGGMGYDSSPLAEDLEGDSSPESIGQSLKRWVVWLTEQSYPEVKP</sequence>
<evidence type="ECO:0000256" key="11">
    <source>
        <dbReference type="SAM" id="MobiDB-lite"/>
    </source>
</evidence>
<keyword evidence="14" id="KW-1185">Reference proteome</keyword>
<dbReference type="InterPro" id="IPR005282">
    <property type="entry name" value="LC_transporter"/>
</dbReference>
<gene>
    <name evidence="13" type="ORF">H696_02067</name>
</gene>
<protein>
    <recommendedName>
        <fullName evidence="15">Cystinosin</fullName>
    </recommendedName>
</protein>
<feature type="transmembrane region" description="Helical" evidence="12">
    <location>
        <begin position="170"/>
        <end position="187"/>
    </location>
</feature>
<keyword evidence="9" id="KW-0458">Lysosome</keyword>
<dbReference type="Pfam" id="PF04193">
    <property type="entry name" value="PQ-loop"/>
    <property type="match status" value="2"/>
</dbReference>
<feature type="region of interest" description="Disordered" evidence="11">
    <location>
        <begin position="272"/>
        <end position="308"/>
    </location>
</feature>
<evidence type="ECO:0008006" key="15">
    <source>
        <dbReference type="Google" id="ProtNLM"/>
    </source>
</evidence>
<dbReference type="eggNOG" id="KOG3145">
    <property type="taxonomic scope" value="Eukaryota"/>
</dbReference>
<evidence type="ECO:0000256" key="1">
    <source>
        <dbReference type="ARBA" id="ARBA00004155"/>
    </source>
</evidence>
<feature type="transmembrane region" description="Helical" evidence="12">
    <location>
        <begin position="106"/>
        <end position="126"/>
    </location>
</feature>
<reference evidence="13" key="1">
    <citation type="submission" date="2013-04" db="EMBL/GenBank/DDBJ databases">
        <title>The Genome Sequence of Fonticula alba ATCC 38817.</title>
        <authorList>
            <consortium name="The Broad Institute Genomics Platform"/>
            <person name="Russ C."/>
            <person name="Cuomo C."/>
            <person name="Burger G."/>
            <person name="Gray M.W."/>
            <person name="Holland P.W.H."/>
            <person name="King N."/>
            <person name="Lang F.B.F."/>
            <person name="Roger A.J."/>
            <person name="Ruiz-Trillo I."/>
            <person name="Brown M."/>
            <person name="Walker B."/>
            <person name="Young S."/>
            <person name="Zeng Q."/>
            <person name="Gargeya S."/>
            <person name="Fitzgerald M."/>
            <person name="Haas B."/>
            <person name="Abouelleil A."/>
            <person name="Allen A.W."/>
            <person name="Alvarado L."/>
            <person name="Arachchi H.M."/>
            <person name="Berlin A.M."/>
            <person name="Chapman S.B."/>
            <person name="Gainer-Dewar J."/>
            <person name="Goldberg J."/>
            <person name="Griggs A."/>
            <person name="Gujja S."/>
            <person name="Hansen M."/>
            <person name="Howarth C."/>
            <person name="Imamovic A."/>
            <person name="Ireland A."/>
            <person name="Larimer J."/>
            <person name="McCowan C."/>
            <person name="Murphy C."/>
            <person name="Pearson M."/>
            <person name="Poon T.W."/>
            <person name="Priest M."/>
            <person name="Roberts A."/>
            <person name="Saif S."/>
            <person name="Shea T."/>
            <person name="Sisk P."/>
            <person name="Sykes S."/>
            <person name="Wortman J."/>
            <person name="Nusbaum C."/>
            <person name="Birren B."/>
        </authorList>
    </citation>
    <scope>NUCLEOTIDE SEQUENCE [LARGE SCALE GENOMIC DNA]</scope>
    <source>
        <strain evidence="13">ATCC 38817</strain>
    </source>
</reference>
<evidence type="ECO:0000256" key="5">
    <source>
        <dbReference type="ARBA" id="ARBA00022737"/>
    </source>
</evidence>
<dbReference type="GeneID" id="20526792"/>
<dbReference type="SMART" id="SM00679">
    <property type="entry name" value="CTNS"/>
    <property type="match status" value="2"/>
</dbReference>
<feature type="transmembrane region" description="Helical" evidence="12">
    <location>
        <begin position="30"/>
        <end position="50"/>
    </location>
</feature>
<dbReference type="PANTHER" id="PTHR13131:SF5">
    <property type="entry name" value="CYSTINOSIN"/>
    <property type="match status" value="1"/>
</dbReference>
<comment type="similarity">
    <text evidence="2">Belongs to the cystinosin family.</text>
</comment>
<feature type="transmembrane region" description="Helical" evidence="12">
    <location>
        <begin position="207"/>
        <end position="229"/>
    </location>
</feature>
<feature type="compositionally biased region" description="Low complexity" evidence="11">
    <location>
        <begin position="368"/>
        <end position="380"/>
    </location>
</feature>
<dbReference type="OrthoDB" id="75720at2759"/>
<evidence type="ECO:0000256" key="2">
    <source>
        <dbReference type="ARBA" id="ARBA00006855"/>
    </source>
</evidence>
<evidence type="ECO:0000256" key="8">
    <source>
        <dbReference type="ARBA" id="ARBA00023136"/>
    </source>
</evidence>
<dbReference type="GO" id="GO:0015293">
    <property type="term" value="F:symporter activity"/>
    <property type="evidence" value="ECO:0007669"/>
    <property type="project" value="UniProtKB-KW"/>
</dbReference>
<comment type="catalytic activity">
    <reaction evidence="10">
        <text>L-cystine(out) + H(+)(out) = L-cystine(in) + H(+)(in)</text>
        <dbReference type="Rhea" id="RHEA:66172"/>
        <dbReference type="ChEBI" id="CHEBI:15378"/>
        <dbReference type="ChEBI" id="CHEBI:35491"/>
    </reaction>
    <physiologicalReaction direction="left-to-right" evidence="10">
        <dbReference type="Rhea" id="RHEA:66173"/>
    </physiologicalReaction>
</comment>
<dbReference type="PANTHER" id="PTHR13131">
    <property type="entry name" value="CYSTINOSIN"/>
    <property type="match status" value="1"/>
</dbReference>
<accession>A0A058ZCF5</accession>
<evidence type="ECO:0000256" key="4">
    <source>
        <dbReference type="ARBA" id="ARBA00022692"/>
    </source>
</evidence>
<dbReference type="Gene3D" id="1.20.1280.290">
    <property type="match status" value="1"/>
</dbReference>
<feature type="transmembrane region" description="Helical" evidence="12">
    <location>
        <begin position="241"/>
        <end position="262"/>
    </location>
</feature>
<comment type="subcellular location">
    <subcellularLocation>
        <location evidence="1">Lysosome membrane</location>
        <topology evidence="1">Multi-pass membrane protein</topology>
    </subcellularLocation>
</comment>
<feature type="region of interest" description="Disordered" evidence="11">
    <location>
        <begin position="341"/>
        <end position="430"/>
    </location>
</feature>
<proteinExistence type="inferred from homology"/>
<feature type="transmembrane region" description="Helical" evidence="12">
    <location>
        <begin position="138"/>
        <end position="158"/>
    </location>
</feature>
<dbReference type="RefSeq" id="XP_009494240.1">
    <property type="nucleotide sequence ID" value="XM_009495965.1"/>
</dbReference>
<dbReference type="NCBIfam" id="TIGR00951">
    <property type="entry name" value="2A43"/>
    <property type="match status" value="1"/>
</dbReference>
<evidence type="ECO:0000256" key="3">
    <source>
        <dbReference type="ARBA" id="ARBA00022448"/>
    </source>
</evidence>
<dbReference type="EMBL" id="KB932203">
    <property type="protein sequence ID" value="KCV71117.1"/>
    <property type="molecule type" value="Genomic_DNA"/>
</dbReference>
<evidence type="ECO:0000256" key="7">
    <source>
        <dbReference type="ARBA" id="ARBA00022989"/>
    </source>
</evidence>
<dbReference type="FunFam" id="1.20.1280.290:FF:000016">
    <property type="entry name" value="Cystinosin homolog"/>
    <property type="match status" value="1"/>
</dbReference>
<evidence type="ECO:0000256" key="9">
    <source>
        <dbReference type="ARBA" id="ARBA00023228"/>
    </source>
</evidence>
<organism evidence="13">
    <name type="scientific">Fonticula alba</name>
    <name type="common">Slime mold</name>
    <dbReference type="NCBI Taxonomy" id="691883"/>
    <lineage>
        <taxon>Eukaryota</taxon>
        <taxon>Rotosphaerida</taxon>
        <taxon>Fonticulaceae</taxon>
        <taxon>Fonticula</taxon>
    </lineage>
</organism>
<dbReference type="GO" id="GO:0015184">
    <property type="term" value="F:L-cystine transmembrane transporter activity"/>
    <property type="evidence" value="ECO:0007669"/>
    <property type="project" value="TreeGrafter"/>
</dbReference>
<evidence type="ECO:0000313" key="13">
    <source>
        <dbReference type="EMBL" id="KCV71117.1"/>
    </source>
</evidence>
<evidence type="ECO:0000256" key="10">
    <source>
        <dbReference type="ARBA" id="ARBA00048473"/>
    </source>
</evidence>
<name>A0A058ZCF5_FONAL</name>
<feature type="transmembrane region" description="Helical" evidence="12">
    <location>
        <begin position="62"/>
        <end position="86"/>
    </location>
</feature>
<evidence type="ECO:0000313" key="14">
    <source>
        <dbReference type="Proteomes" id="UP000030693"/>
    </source>
</evidence>
<keyword evidence="3" id="KW-0813">Transport</keyword>
<evidence type="ECO:0000256" key="12">
    <source>
        <dbReference type="SAM" id="Phobius"/>
    </source>
</evidence>
<evidence type="ECO:0000256" key="6">
    <source>
        <dbReference type="ARBA" id="ARBA00022847"/>
    </source>
</evidence>
<dbReference type="Proteomes" id="UP000030693">
    <property type="component" value="Unassembled WGS sequence"/>
</dbReference>
<dbReference type="GO" id="GO:0005765">
    <property type="term" value="C:lysosomal membrane"/>
    <property type="evidence" value="ECO:0007669"/>
    <property type="project" value="UniProtKB-SubCell"/>
</dbReference>
<keyword evidence="8 12" id="KW-0472">Membrane</keyword>
<keyword evidence="5" id="KW-0677">Repeat</keyword>
<dbReference type="STRING" id="691883.A0A058ZCF5"/>